<organism evidence="1 2">
    <name type="scientific">Polyangium jinanense</name>
    <dbReference type="NCBI Taxonomy" id="2829994"/>
    <lineage>
        <taxon>Bacteria</taxon>
        <taxon>Pseudomonadati</taxon>
        <taxon>Myxococcota</taxon>
        <taxon>Polyangia</taxon>
        <taxon>Polyangiales</taxon>
        <taxon>Polyangiaceae</taxon>
        <taxon>Polyangium</taxon>
    </lineage>
</organism>
<protein>
    <recommendedName>
        <fullName evidence="3">Tetratricopeptide repeat protein</fullName>
    </recommendedName>
</protein>
<dbReference type="Proteomes" id="UP001151081">
    <property type="component" value="Unassembled WGS sequence"/>
</dbReference>
<evidence type="ECO:0008006" key="3">
    <source>
        <dbReference type="Google" id="ProtNLM"/>
    </source>
</evidence>
<comment type="caution">
    <text evidence="1">The sequence shown here is derived from an EMBL/GenBank/DDBJ whole genome shotgun (WGS) entry which is preliminary data.</text>
</comment>
<dbReference type="AlphaFoldDB" id="A0A9X4AV65"/>
<dbReference type="RefSeq" id="WP_272424633.1">
    <property type="nucleotide sequence ID" value="NZ_JAGTJJ010000017.1"/>
</dbReference>
<accession>A0A9X4AV65</accession>
<sequence length="309" mass="33492">MAKNEARVAKGFGRHFEGWQPGVVAVFLAGSAALLAVPQSVPPEGLPVPLVEPGKLAETAANDDARVRAVETKPLDADVRALGSLLRAFGRADARGDDAMLAELRRQIGPAAARALAQGEDAVLALRAYQLRSFLREVRRFVLTGETSDELVELGGPFADVLTRNGWCEGAPPCVMHMDERALRASFKRRWNEISGLSGSALALGVDEQRALFGFLLVHPPRPNPGRDEGRGAQDQAAFLLRKIDELSALDPSYPRELARGVVRYRKGEFGRAAEHFATHLEISPDGPYSLRAQNHLRAALERSLADAP</sequence>
<reference evidence="1 2" key="1">
    <citation type="submission" date="2021-04" db="EMBL/GenBank/DDBJ databases">
        <title>Genome analysis of Polyangium sp.</title>
        <authorList>
            <person name="Li Y."/>
            <person name="Wang J."/>
        </authorList>
    </citation>
    <scope>NUCLEOTIDE SEQUENCE [LARGE SCALE GENOMIC DNA]</scope>
    <source>
        <strain evidence="1 2">SDU14</strain>
    </source>
</reference>
<evidence type="ECO:0000313" key="1">
    <source>
        <dbReference type="EMBL" id="MDC3983975.1"/>
    </source>
</evidence>
<proteinExistence type="predicted"/>
<dbReference type="EMBL" id="JAGTJJ010000017">
    <property type="protein sequence ID" value="MDC3983975.1"/>
    <property type="molecule type" value="Genomic_DNA"/>
</dbReference>
<gene>
    <name evidence="1" type="ORF">KEG57_25930</name>
</gene>
<evidence type="ECO:0000313" key="2">
    <source>
        <dbReference type="Proteomes" id="UP001151081"/>
    </source>
</evidence>
<keyword evidence="2" id="KW-1185">Reference proteome</keyword>
<name>A0A9X4AV65_9BACT</name>